<feature type="transmembrane region" description="Helical" evidence="1">
    <location>
        <begin position="47"/>
        <end position="68"/>
    </location>
</feature>
<evidence type="ECO:0000313" key="2">
    <source>
        <dbReference type="EMBL" id="SIN64038.1"/>
    </source>
</evidence>
<comment type="caution">
    <text evidence="2">The sequence shown here is derived from an EMBL/GenBank/DDBJ whole genome shotgun (WGS) entry which is preliminary data.</text>
</comment>
<protein>
    <recommendedName>
        <fullName evidence="4">SHOCT domain-containing protein</fullName>
    </recommendedName>
</protein>
<keyword evidence="1" id="KW-0472">Membrane</keyword>
<keyword evidence="1" id="KW-0812">Transmembrane</keyword>
<sequence length="141" mass="15900">MNAPFRGFTLILGILAVAIVALWGISFCKAGFYGYGHGMMAFMPMPMSGMLVMALVLAVVGLGVWWILSSLFWHKYFPTQSPPKPPVSVPQDSKKDFSDSVLDRDELDMRLDALEKALLEGRISEETYRELKEKYEKKLYG</sequence>
<dbReference type="RefSeq" id="WP_074199181.1">
    <property type="nucleotide sequence ID" value="NZ_FSQZ01000001.1"/>
</dbReference>
<keyword evidence="1" id="KW-1133">Transmembrane helix</keyword>
<organism evidence="2 3">
    <name type="scientific">Acetomicrobium flavidum</name>
    <dbReference type="NCBI Taxonomy" id="49896"/>
    <lineage>
        <taxon>Bacteria</taxon>
        <taxon>Thermotogati</taxon>
        <taxon>Synergistota</taxon>
        <taxon>Synergistia</taxon>
        <taxon>Synergistales</taxon>
        <taxon>Acetomicrobiaceae</taxon>
        <taxon>Acetomicrobium</taxon>
    </lineage>
</organism>
<name>A0ABY1JBQ4_9BACT</name>
<dbReference type="Proteomes" id="UP000185093">
    <property type="component" value="Unassembled WGS sequence"/>
</dbReference>
<proteinExistence type="predicted"/>
<evidence type="ECO:0000256" key="1">
    <source>
        <dbReference type="SAM" id="Phobius"/>
    </source>
</evidence>
<keyword evidence="3" id="KW-1185">Reference proteome</keyword>
<accession>A0ABY1JBQ4</accession>
<evidence type="ECO:0000313" key="3">
    <source>
        <dbReference type="Proteomes" id="UP000185093"/>
    </source>
</evidence>
<gene>
    <name evidence="2" type="ORF">SAMN05444368_0529</name>
</gene>
<evidence type="ECO:0008006" key="4">
    <source>
        <dbReference type="Google" id="ProtNLM"/>
    </source>
</evidence>
<reference evidence="2 3" key="1">
    <citation type="submission" date="2016-11" db="EMBL/GenBank/DDBJ databases">
        <authorList>
            <person name="Varghese N."/>
            <person name="Submissions S."/>
        </authorList>
    </citation>
    <scope>NUCLEOTIDE SEQUENCE [LARGE SCALE GENOMIC DNA]</scope>
    <source>
        <strain evidence="2 3">DSM 20664</strain>
    </source>
</reference>
<feature type="transmembrane region" description="Helical" evidence="1">
    <location>
        <begin position="7"/>
        <end position="27"/>
    </location>
</feature>
<dbReference type="EMBL" id="FSQZ01000001">
    <property type="protein sequence ID" value="SIN64038.1"/>
    <property type="molecule type" value="Genomic_DNA"/>
</dbReference>